<evidence type="ECO:0000256" key="1">
    <source>
        <dbReference type="SAM" id="MobiDB-lite"/>
    </source>
</evidence>
<organism evidence="2 3">
    <name type="scientific">Seiridium unicorne</name>
    <dbReference type="NCBI Taxonomy" id="138068"/>
    <lineage>
        <taxon>Eukaryota</taxon>
        <taxon>Fungi</taxon>
        <taxon>Dikarya</taxon>
        <taxon>Ascomycota</taxon>
        <taxon>Pezizomycotina</taxon>
        <taxon>Sordariomycetes</taxon>
        <taxon>Xylariomycetidae</taxon>
        <taxon>Amphisphaeriales</taxon>
        <taxon>Sporocadaceae</taxon>
        <taxon>Seiridium</taxon>
    </lineage>
</organism>
<reference evidence="2 3" key="1">
    <citation type="journal article" date="2024" name="J. Plant Pathol.">
        <title>Sequence and assembly of the genome of Seiridium unicorne, isolate CBS 538.82, causal agent of cypress canker disease.</title>
        <authorList>
            <person name="Scali E."/>
            <person name="Rocca G.D."/>
            <person name="Danti R."/>
            <person name="Garbelotto M."/>
            <person name="Barberini S."/>
            <person name="Baroncelli R."/>
            <person name="Emiliani G."/>
        </authorList>
    </citation>
    <scope>NUCLEOTIDE SEQUENCE [LARGE SCALE GENOMIC DNA]</scope>
    <source>
        <strain evidence="2 3">BM-138-508</strain>
    </source>
</reference>
<evidence type="ECO:0000313" key="3">
    <source>
        <dbReference type="Proteomes" id="UP001408356"/>
    </source>
</evidence>
<keyword evidence="3" id="KW-1185">Reference proteome</keyword>
<comment type="caution">
    <text evidence="2">The sequence shown here is derived from an EMBL/GenBank/DDBJ whole genome shotgun (WGS) entry which is preliminary data.</text>
</comment>
<feature type="region of interest" description="Disordered" evidence="1">
    <location>
        <begin position="83"/>
        <end position="105"/>
    </location>
</feature>
<accession>A0ABR2VC99</accession>
<dbReference type="EMBL" id="JARVKF010000046">
    <property type="protein sequence ID" value="KAK9424228.1"/>
    <property type="molecule type" value="Genomic_DNA"/>
</dbReference>
<protein>
    <submittedName>
        <fullName evidence="2">Uncharacterized protein</fullName>
    </submittedName>
</protein>
<sequence>MSIHNHFLAVLHSTNPANAVLGQAGRLDALRETITVLALTGQGYQNPPRRRSASNQLRGSGSSLMPIWSHASYAALTSQNLVPTRSSDTTKSYLSFLTGSTEQRR</sequence>
<dbReference type="Proteomes" id="UP001408356">
    <property type="component" value="Unassembled WGS sequence"/>
</dbReference>
<gene>
    <name evidence="2" type="ORF">SUNI508_03716</name>
</gene>
<name>A0ABR2VC99_9PEZI</name>
<evidence type="ECO:0000313" key="2">
    <source>
        <dbReference type="EMBL" id="KAK9424228.1"/>
    </source>
</evidence>
<proteinExistence type="predicted"/>